<name>A0A1A2Z274_9MYCO</name>
<evidence type="ECO:0000313" key="1">
    <source>
        <dbReference type="EMBL" id="OBI43266.1"/>
    </source>
</evidence>
<proteinExistence type="predicted"/>
<dbReference type="PANTHER" id="PTHR40274:SF3">
    <property type="entry name" value="VIRGINIAMYCIN B LYASE"/>
    <property type="match status" value="1"/>
</dbReference>
<reference evidence="2" key="1">
    <citation type="submission" date="2016-06" db="EMBL/GenBank/DDBJ databases">
        <authorList>
            <person name="Sutton G."/>
            <person name="Brinkac L."/>
            <person name="Sanka R."/>
            <person name="Adams M."/>
            <person name="Lau E."/>
            <person name="Sam S."/>
            <person name="Sreng N."/>
            <person name="Him V."/>
            <person name="Kerleguer A."/>
            <person name="Cheng S."/>
        </authorList>
    </citation>
    <scope>NUCLEOTIDE SEQUENCE [LARGE SCALE GENOMIC DNA]</scope>
    <source>
        <strain evidence="2">E861</strain>
    </source>
</reference>
<accession>A0A1A2Z274</accession>
<evidence type="ECO:0000313" key="2">
    <source>
        <dbReference type="Proteomes" id="UP000093592"/>
    </source>
</evidence>
<sequence>MPLQTGKQTTLPFDATGFTVMGVDAKNVLYLGGAPGISTLAPGASHPSPLKLNGYPTVLTLAVAPDGALYFVTFEGVVETITPGSTTPKPLPFDKLQQFSDIAVAQDGTVYLGDVQHKKLLKLAPGATAPTELPVAGVNGPGHMVIDADDNLFVSMMGKIVKIAKNATTAEPVVGVPDHVSGLAVDAAGNLYATDAQTNTVSRMFAGGGDWAQLPFSGLLSPTDITVDGDGNVYVINHHGNQVVRLAAK</sequence>
<comment type="caution">
    <text evidence="1">The sequence shown here is derived from an EMBL/GenBank/DDBJ whole genome shotgun (WGS) entry which is preliminary data.</text>
</comment>
<dbReference type="SUPFAM" id="SSF101898">
    <property type="entry name" value="NHL repeat"/>
    <property type="match status" value="1"/>
</dbReference>
<dbReference type="EMBL" id="LZKJ01000150">
    <property type="protein sequence ID" value="OBI43266.1"/>
    <property type="molecule type" value="Genomic_DNA"/>
</dbReference>
<dbReference type="InterPro" id="IPR011042">
    <property type="entry name" value="6-blade_b-propeller_TolB-like"/>
</dbReference>
<dbReference type="Proteomes" id="UP000093592">
    <property type="component" value="Unassembled WGS sequence"/>
</dbReference>
<gene>
    <name evidence="1" type="ORF">A5707_05200</name>
</gene>
<dbReference type="PANTHER" id="PTHR40274">
    <property type="entry name" value="VIRGINIAMYCIN B LYASE"/>
    <property type="match status" value="1"/>
</dbReference>
<dbReference type="Gene3D" id="2.120.10.30">
    <property type="entry name" value="TolB, C-terminal domain"/>
    <property type="match status" value="1"/>
</dbReference>
<protein>
    <recommendedName>
        <fullName evidence="3">SMP-30/Gluconolactonase/LRE-like region domain-containing protein</fullName>
    </recommendedName>
</protein>
<dbReference type="InterPro" id="IPR051344">
    <property type="entry name" value="Vgb"/>
</dbReference>
<organism evidence="1 2">
    <name type="scientific">Mycobacterium kyorinense</name>
    <dbReference type="NCBI Taxonomy" id="487514"/>
    <lineage>
        <taxon>Bacteria</taxon>
        <taxon>Bacillati</taxon>
        <taxon>Actinomycetota</taxon>
        <taxon>Actinomycetes</taxon>
        <taxon>Mycobacteriales</taxon>
        <taxon>Mycobacteriaceae</taxon>
        <taxon>Mycobacterium</taxon>
    </lineage>
</organism>
<dbReference type="AlphaFoldDB" id="A0A1A2Z274"/>
<evidence type="ECO:0008006" key="3">
    <source>
        <dbReference type="Google" id="ProtNLM"/>
    </source>
</evidence>